<keyword evidence="5" id="KW-1185">Reference proteome</keyword>
<feature type="region of interest" description="Disordered" evidence="1">
    <location>
        <begin position="107"/>
        <end position="140"/>
    </location>
</feature>
<gene>
    <name evidence="4" type="ORF">BN1204_064240</name>
    <name evidence="3" type="ORF">NCLIV_064240</name>
</gene>
<keyword evidence="2" id="KW-0812">Transmembrane</keyword>
<reference evidence="5" key="3">
    <citation type="journal article" date="2012" name="PLoS Pathog.">
        <title>Comparative genomics of the apicomplexan parasites Toxoplasma gondii and Neospora caninum: Coccidia differing in host range and transmission strategy.</title>
        <authorList>
            <person name="Reid A.J."/>
            <person name="Vermont S.J."/>
            <person name="Cotton J.A."/>
            <person name="Harris D."/>
            <person name="Hill-Cawthorne G.A."/>
            <person name="Konen-Waisman S."/>
            <person name="Latham S.M."/>
            <person name="Mourier T."/>
            <person name="Norton R."/>
            <person name="Quail M.A."/>
            <person name="Sanders M."/>
            <person name="Shanmugam D."/>
            <person name="Sohal A."/>
            <person name="Wasmuth J.D."/>
            <person name="Brunk B."/>
            <person name="Grigg M.E."/>
            <person name="Howard J.C."/>
            <person name="Parkinson J."/>
            <person name="Roos D.S."/>
            <person name="Trees A.J."/>
            <person name="Berriman M."/>
            <person name="Pain A."/>
            <person name="Wastling J.M."/>
        </authorList>
    </citation>
    <scope>NUCLEOTIDE SEQUENCE [LARGE SCALE GENOMIC DNA]</scope>
    <source>
        <strain evidence="5">Liverpool</strain>
    </source>
</reference>
<dbReference type="OMA" id="WQLFIAF"/>
<evidence type="ECO:0000313" key="3">
    <source>
        <dbReference type="EMBL" id="CBZ55998.1"/>
    </source>
</evidence>
<dbReference type="EMBL" id="FR823393">
    <property type="protein sequence ID" value="CBZ55998.1"/>
    <property type="molecule type" value="Genomic_DNA"/>
</dbReference>
<keyword evidence="2" id="KW-0472">Membrane</keyword>
<sequence>MAPVASSSFVLRSLRSRLTPVSHSFRVPLTSGLHRPSTPATQVPLCSHVFPVSSSSSAAFLRSSTVLTSSRFLPLFPVLSRPPVSSGSESPVLPRSFARSFAVRQRRHLEEKNSSGPPARRDPSSPAERGSQGPHNQSFPSGTEGLSLGWQLFIAFASSIFFYFGFVLVMRLFGGQRVAAIHVDQYGRPVDPNTGRPY</sequence>
<dbReference type="GeneID" id="13445221"/>
<reference evidence="4" key="4">
    <citation type="journal article" date="2015" name="PLoS ONE">
        <title>Comprehensive Evaluation of Toxoplasma gondii VEG and Neospora caninum LIV Genomes with Tachyzoite Stage Transcriptome and Proteome Defines Novel Transcript Features.</title>
        <authorList>
            <person name="Ramaprasad A."/>
            <person name="Mourier T."/>
            <person name="Naeem R."/>
            <person name="Malas T.B."/>
            <person name="Moussa E."/>
            <person name="Panigrahi A."/>
            <person name="Vermont S.J."/>
            <person name="Otto T.D."/>
            <person name="Wastling J."/>
            <person name="Pain A."/>
        </authorList>
    </citation>
    <scope>NUCLEOTIDE SEQUENCE</scope>
    <source>
        <strain evidence="4">Liverpool</strain>
    </source>
</reference>
<reference evidence="3" key="2">
    <citation type="submission" date="2011-03" db="EMBL/GenBank/DDBJ databases">
        <title>Comparative genomics and transcriptomics of Neospora caninum and Toxoplasma gondii.</title>
        <authorList>
            <person name="Reid A.J."/>
            <person name="Sohal A."/>
            <person name="Harris D."/>
            <person name="Quail M."/>
            <person name="Sanders M."/>
            <person name="Berriman M."/>
            <person name="Wastling J.M."/>
            <person name="Pain A."/>
        </authorList>
    </citation>
    <scope>NUCLEOTIDE SEQUENCE</scope>
    <source>
        <strain evidence="3">Liverpool</strain>
    </source>
</reference>
<proteinExistence type="predicted"/>
<protein>
    <recommendedName>
        <fullName evidence="6">Transmembrane protein</fullName>
    </recommendedName>
</protein>
<evidence type="ECO:0000256" key="1">
    <source>
        <dbReference type="SAM" id="MobiDB-lite"/>
    </source>
</evidence>
<name>F0VQK1_NEOCL</name>
<accession>F0VQK1</accession>
<dbReference type="EMBL" id="LN714487">
    <property type="protein sequence ID" value="CEL70744.1"/>
    <property type="molecule type" value="Genomic_DNA"/>
</dbReference>
<organism evidence="3 5">
    <name type="scientific">Neospora caninum (strain Liverpool)</name>
    <dbReference type="NCBI Taxonomy" id="572307"/>
    <lineage>
        <taxon>Eukaryota</taxon>
        <taxon>Sar</taxon>
        <taxon>Alveolata</taxon>
        <taxon>Apicomplexa</taxon>
        <taxon>Conoidasida</taxon>
        <taxon>Coccidia</taxon>
        <taxon>Eucoccidiorida</taxon>
        <taxon>Eimeriorina</taxon>
        <taxon>Sarcocystidae</taxon>
        <taxon>Neospora</taxon>
    </lineage>
</organism>
<dbReference type="AlphaFoldDB" id="F0VQK1"/>
<dbReference type="OrthoDB" id="331387at2759"/>
<dbReference type="VEuPathDB" id="ToxoDB:NCLIV_064240"/>
<evidence type="ECO:0000313" key="5">
    <source>
        <dbReference type="Proteomes" id="UP000007494"/>
    </source>
</evidence>
<dbReference type="eggNOG" id="ENOG502R0F7">
    <property type="taxonomic scope" value="Eukaryota"/>
</dbReference>
<evidence type="ECO:0000256" key="2">
    <source>
        <dbReference type="SAM" id="Phobius"/>
    </source>
</evidence>
<feature type="transmembrane region" description="Helical" evidence="2">
    <location>
        <begin position="148"/>
        <end position="169"/>
    </location>
</feature>
<evidence type="ECO:0008006" key="6">
    <source>
        <dbReference type="Google" id="ProtNLM"/>
    </source>
</evidence>
<evidence type="ECO:0000313" key="4">
    <source>
        <dbReference type="EMBL" id="CEL70744.1"/>
    </source>
</evidence>
<feature type="compositionally biased region" description="Basic and acidic residues" evidence="1">
    <location>
        <begin position="108"/>
        <end position="123"/>
    </location>
</feature>
<dbReference type="Proteomes" id="UP000007494">
    <property type="component" value="Chromosome XII"/>
</dbReference>
<reference evidence="3" key="1">
    <citation type="submission" date="2011-02" db="EMBL/GenBank/DDBJ databases">
        <authorList>
            <person name="Aslett M."/>
        </authorList>
    </citation>
    <scope>NUCLEOTIDE SEQUENCE</scope>
    <source>
        <strain evidence="3">Liverpool</strain>
    </source>
</reference>
<dbReference type="InParanoid" id="F0VQK1"/>
<dbReference type="RefSeq" id="XP_003886024.1">
    <property type="nucleotide sequence ID" value="XM_003885975.1"/>
</dbReference>
<keyword evidence="2" id="KW-1133">Transmembrane helix</keyword>